<dbReference type="InterPro" id="IPR045274">
    <property type="entry name" value="WAK-like"/>
</dbReference>
<sequence length="303" mass="34894">MKVLLRWKKPITLLSSEEAKGLASYFIKCVEQDFVFDIIHERVMKEGEKNHIMEVVNLANRCFELNGKTRPTTKEVTLELENGEAFEFMKLKGVGEGTHNFNMKRVIGKVGQATIYKVARALFYLHSAASQPIYHKDIKSINILLDEKYRAKVANFGTFRMISSDVTHLTTVVQGKKPITLLSLEEAKGLTSYFIKCVQQDFVFDIIHERVMKEGEKNHIMEVVNLANRCSELNGKRQPTTKEVTLELESIRKLEGKSNAQERHNELVRSEDYQSWDDYSTILEIRSLSSRIPTLEDIHIRTI</sequence>
<dbReference type="Pfam" id="PF00069">
    <property type="entry name" value="Pkinase"/>
    <property type="match status" value="1"/>
</dbReference>
<dbReference type="EMBL" id="JAYMYR010000008">
    <property type="protein sequence ID" value="KAK7347672.1"/>
    <property type="molecule type" value="Genomic_DNA"/>
</dbReference>
<dbReference type="InterPro" id="IPR011009">
    <property type="entry name" value="Kinase-like_dom_sf"/>
</dbReference>
<proteinExistence type="predicted"/>
<dbReference type="GO" id="GO:0004674">
    <property type="term" value="F:protein serine/threonine kinase activity"/>
    <property type="evidence" value="ECO:0007669"/>
    <property type="project" value="TreeGrafter"/>
</dbReference>
<dbReference type="Gene3D" id="1.10.510.10">
    <property type="entry name" value="Transferase(Phosphotransferase) domain 1"/>
    <property type="match status" value="3"/>
</dbReference>
<feature type="domain" description="Protein kinase" evidence="5">
    <location>
        <begin position="1"/>
        <end position="303"/>
    </location>
</feature>
<evidence type="ECO:0000256" key="4">
    <source>
        <dbReference type="ARBA" id="ARBA00047951"/>
    </source>
</evidence>
<dbReference type="InterPro" id="IPR000719">
    <property type="entry name" value="Prot_kinase_dom"/>
</dbReference>
<keyword evidence="1" id="KW-0547">Nucleotide-binding</keyword>
<dbReference type="PROSITE" id="PS50011">
    <property type="entry name" value="PROTEIN_KINASE_DOM"/>
    <property type="match status" value="1"/>
</dbReference>
<dbReference type="SUPFAM" id="SSF56112">
    <property type="entry name" value="Protein kinase-like (PK-like)"/>
    <property type="match status" value="1"/>
</dbReference>
<evidence type="ECO:0000256" key="2">
    <source>
        <dbReference type="ARBA" id="ARBA00022840"/>
    </source>
</evidence>
<dbReference type="GO" id="GO:0007166">
    <property type="term" value="P:cell surface receptor signaling pathway"/>
    <property type="evidence" value="ECO:0007669"/>
    <property type="project" value="InterPro"/>
</dbReference>
<dbReference type="Proteomes" id="UP001374584">
    <property type="component" value="Unassembled WGS sequence"/>
</dbReference>
<evidence type="ECO:0000256" key="3">
    <source>
        <dbReference type="ARBA" id="ARBA00047558"/>
    </source>
</evidence>
<evidence type="ECO:0000259" key="5">
    <source>
        <dbReference type="PROSITE" id="PS50011"/>
    </source>
</evidence>
<comment type="catalytic activity">
    <reaction evidence="3">
        <text>L-seryl-[protein] + ATP = O-phospho-L-seryl-[protein] + ADP + H(+)</text>
        <dbReference type="Rhea" id="RHEA:17989"/>
        <dbReference type="Rhea" id="RHEA-COMP:9863"/>
        <dbReference type="Rhea" id="RHEA-COMP:11604"/>
        <dbReference type="ChEBI" id="CHEBI:15378"/>
        <dbReference type="ChEBI" id="CHEBI:29999"/>
        <dbReference type="ChEBI" id="CHEBI:30616"/>
        <dbReference type="ChEBI" id="CHEBI:83421"/>
        <dbReference type="ChEBI" id="CHEBI:456216"/>
    </reaction>
</comment>
<gene>
    <name evidence="6" type="ORF">VNO80_22209</name>
</gene>
<organism evidence="6 7">
    <name type="scientific">Phaseolus coccineus</name>
    <name type="common">Scarlet runner bean</name>
    <name type="synonym">Phaseolus multiflorus</name>
    <dbReference type="NCBI Taxonomy" id="3886"/>
    <lineage>
        <taxon>Eukaryota</taxon>
        <taxon>Viridiplantae</taxon>
        <taxon>Streptophyta</taxon>
        <taxon>Embryophyta</taxon>
        <taxon>Tracheophyta</taxon>
        <taxon>Spermatophyta</taxon>
        <taxon>Magnoliopsida</taxon>
        <taxon>eudicotyledons</taxon>
        <taxon>Gunneridae</taxon>
        <taxon>Pentapetalae</taxon>
        <taxon>rosids</taxon>
        <taxon>fabids</taxon>
        <taxon>Fabales</taxon>
        <taxon>Fabaceae</taxon>
        <taxon>Papilionoideae</taxon>
        <taxon>50 kb inversion clade</taxon>
        <taxon>NPAAA clade</taxon>
        <taxon>indigoferoid/millettioid clade</taxon>
        <taxon>Phaseoleae</taxon>
        <taxon>Phaseolus</taxon>
    </lineage>
</organism>
<comment type="catalytic activity">
    <reaction evidence="4">
        <text>L-threonyl-[protein] + ATP = O-phospho-L-threonyl-[protein] + ADP + H(+)</text>
        <dbReference type="Rhea" id="RHEA:46608"/>
        <dbReference type="Rhea" id="RHEA-COMP:11060"/>
        <dbReference type="Rhea" id="RHEA-COMP:11605"/>
        <dbReference type="ChEBI" id="CHEBI:15378"/>
        <dbReference type="ChEBI" id="CHEBI:30013"/>
        <dbReference type="ChEBI" id="CHEBI:30616"/>
        <dbReference type="ChEBI" id="CHEBI:61977"/>
        <dbReference type="ChEBI" id="CHEBI:456216"/>
    </reaction>
</comment>
<evidence type="ECO:0000256" key="1">
    <source>
        <dbReference type="ARBA" id="ARBA00022741"/>
    </source>
</evidence>
<dbReference type="PANTHER" id="PTHR27005">
    <property type="entry name" value="WALL-ASSOCIATED RECEPTOR KINASE-LIKE 21"/>
    <property type="match status" value="1"/>
</dbReference>
<evidence type="ECO:0000313" key="7">
    <source>
        <dbReference type="Proteomes" id="UP001374584"/>
    </source>
</evidence>
<reference evidence="6 7" key="1">
    <citation type="submission" date="2024-01" db="EMBL/GenBank/DDBJ databases">
        <title>The genomes of 5 underutilized Papilionoideae crops provide insights into root nodulation and disease resistanc.</title>
        <authorList>
            <person name="Jiang F."/>
        </authorList>
    </citation>
    <scope>NUCLEOTIDE SEQUENCE [LARGE SCALE GENOMIC DNA]</scope>
    <source>
        <strain evidence="6">JINMINGXINNONG_FW02</strain>
        <tissue evidence="6">Leaves</tissue>
    </source>
</reference>
<name>A0AAN9QTS4_PHACN</name>
<keyword evidence="7" id="KW-1185">Reference proteome</keyword>
<comment type="caution">
    <text evidence="6">The sequence shown here is derived from an EMBL/GenBank/DDBJ whole genome shotgun (WGS) entry which is preliminary data.</text>
</comment>
<dbReference type="PROSITE" id="PS00108">
    <property type="entry name" value="PROTEIN_KINASE_ST"/>
    <property type="match status" value="1"/>
</dbReference>
<protein>
    <recommendedName>
        <fullName evidence="5">Protein kinase domain-containing protein</fullName>
    </recommendedName>
</protein>
<dbReference type="PANTHER" id="PTHR27005:SF526">
    <property type="entry name" value="WALL ASSOCIATED KINASE-LIKE PROTEIN"/>
    <property type="match status" value="1"/>
</dbReference>
<dbReference type="GO" id="GO:0005524">
    <property type="term" value="F:ATP binding"/>
    <property type="evidence" value="ECO:0007669"/>
    <property type="project" value="UniProtKB-KW"/>
</dbReference>
<accession>A0AAN9QTS4</accession>
<dbReference type="GO" id="GO:0005886">
    <property type="term" value="C:plasma membrane"/>
    <property type="evidence" value="ECO:0007669"/>
    <property type="project" value="TreeGrafter"/>
</dbReference>
<dbReference type="InterPro" id="IPR008271">
    <property type="entry name" value="Ser/Thr_kinase_AS"/>
</dbReference>
<evidence type="ECO:0000313" key="6">
    <source>
        <dbReference type="EMBL" id="KAK7347672.1"/>
    </source>
</evidence>
<dbReference type="AlphaFoldDB" id="A0AAN9QTS4"/>
<keyword evidence="2" id="KW-0067">ATP-binding</keyword>